<dbReference type="PROSITE" id="PS51029">
    <property type="entry name" value="MADF"/>
    <property type="match status" value="1"/>
</dbReference>
<feature type="region of interest" description="Disordered" evidence="1">
    <location>
        <begin position="1"/>
        <end position="32"/>
    </location>
</feature>
<dbReference type="Proteomes" id="UP001249851">
    <property type="component" value="Unassembled WGS sequence"/>
</dbReference>
<evidence type="ECO:0000259" key="2">
    <source>
        <dbReference type="PROSITE" id="PS51029"/>
    </source>
</evidence>
<evidence type="ECO:0000313" key="3">
    <source>
        <dbReference type="EMBL" id="KAK2553527.1"/>
    </source>
</evidence>
<reference evidence="3" key="1">
    <citation type="journal article" date="2023" name="G3 (Bethesda)">
        <title>Whole genome assembly and annotation of the endangered Caribbean coral Acropora cervicornis.</title>
        <authorList>
            <person name="Selwyn J.D."/>
            <person name="Vollmer S.V."/>
        </authorList>
    </citation>
    <scope>NUCLEOTIDE SEQUENCE</scope>
    <source>
        <strain evidence="3">K2</strain>
    </source>
</reference>
<proteinExistence type="predicted"/>
<gene>
    <name evidence="3" type="ORF">P5673_025012</name>
</gene>
<evidence type="ECO:0000313" key="4">
    <source>
        <dbReference type="Proteomes" id="UP001249851"/>
    </source>
</evidence>
<sequence length="240" mass="27731">MEDYDTKDDFEVEMNTATRKRKAPEADKPMKSKWKCGKTETLIDELEKRDCLWDVFGKDYHNHEKREVAYTELEDLLNHSKQDIKAKIVGLRTQIGCEIVKTNSWKSGQATSEEYKSTWVFCDKVKFLSPVTQAGKSKDNLCVDQELLNDTKDEFDQESISPASPTCSEILEPTPRISKKYVLEKLATFDRRSRKIAEKRISDILFEIEINSHHTMSQVQEPVHQGHSAGTYMSLLRDGY</sequence>
<dbReference type="PANTHER" id="PTHR21505:SF12">
    <property type="entry name" value="MADF DOMAIN-CONTAINING PROTEIN-RELATED"/>
    <property type="match status" value="1"/>
</dbReference>
<dbReference type="Pfam" id="PF10545">
    <property type="entry name" value="MADF_DNA_bdg"/>
    <property type="match status" value="1"/>
</dbReference>
<dbReference type="SMART" id="SM00595">
    <property type="entry name" value="MADF"/>
    <property type="match status" value="1"/>
</dbReference>
<accession>A0AAD9Q2H2</accession>
<feature type="compositionally biased region" description="Acidic residues" evidence="1">
    <location>
        <begin position="1"/>
        <end position="12"/>
    </location>
</feature>
<feature type="domain" description="MADF" evidence="2">
    <location>
        <begin position="41"/>
        <end position="133"/>
    </location>
</feature>
<dbReference type="AlphaFoldDB" id="A0AAD9Q2H2"/>
<dbReference type="InterPro" id="IPR006578">
    <property type="entry name" value="MADF-dom"/>
</dbReference>
<reference evidence="3" key="2">
    <citation type="journal article" date="2023" name="Science">
        <title>Genomic signatures of disease resistance in endangered staghorn corals.</title>
        <authorList>
            <person name="Vollmer S.V."/>
            <person name="Selwyn J.D."/>
            <person name="Despard B.A."/>
            <person name="Roesel C.L."/>
        </authorList>
    </citation>
    <scope>NUCLEOTIDE SEQUENCE</scope>
    <source>
        <strain evidence="3">K2</strain>
    </source>
</reference>
<evidence type="ECO:0000256" key="1">
    <source>
        <dbReference type="SAM" id="MobiDB-lite"/>
    </source>
</evidence>
<organism evidence="3 4">
    <name type="scientific">Acropora cervicornis</name>
    <name type="common">Staghorn coral</name>
    <dbReference type="NCBI Taxonomy" id="6130"/>
    <lineage>
        <taxon>Eukaryota</taxon>
        <taxon>Metazoa</taxon>
        <taxon>Cnidaria</taxon>
        <taxon>Anthozoa</taxon>
        <taxon>Hexacorallia</taxon>
        <taxon>Scleractinia</taxon>
        <taxon>Astrocoeniina</taxon>
        <taxon>Acroporidae</taxon>
        <taxon>Acropora</taxon>
    </lineage>
</organism>
<name>A0AAD9Q2H2_ACRCE</name>
<keyword evidence="4" id="KW-1185">Reference proteome</keyword>
<dbReference type="EMBL" id="JARQWQ010000076">
    <property type="protein sequence ID" value="KAK2553527.1"/>
    <property type="molecule type" value="Genomic_DNA"/>
</dbReference>
<comment type="caution">
    <text evidence="3">The sequence shown here is derived from an EMBL/GenBank/DDBJ whole genome shotgun (WGS) entry which is preliminary data.</text>
</comment>
<protein>
    <recommendedName>
        <fullName evidence="2">MADF domain-containing protein</fullName>
    </recommendedName>
</protein>
<dbReference type="PANTHER" id="PTHR21505">
    <property type="entry name" value="MADF DOMAIN-CONTAINING PROTEIN-RELATED"/>
    <property type="match status" value="1"/>
</dbReference>